<keyword evidence="2" id="KW-0862">Zinc</keyword>
<protein>
    <submittedName>
        <fullName evidence="2">ZINC-FINGER PROTEIN</fullName>
    </submittedName>
</protein>
<reference evidence="2" key="1">
    <citation type="submission" date="2018-06" db="EMBL/GenBank/DDBJ databases">
        <authorList>
            <person name="Zhirakovskaya E."/>
        </authorList>
    </citation>
    <scope>NUCLEOTIDE SEQUENCE</scope>
</reference>
<sequence>MTVEITKNSSGEIADAVKKKTCNRTWWRAMLRGFSRKCPSCGKGNLYHKFLKISDTCPSCGEELHHHRADDAPPYFTIFIVGHILLPGIIVVEKLWRPEIWIHMSIWLPLTILLTLWLLPRVKGAVLGLQWALRMHGFEYSALCAPARQSAKSGQNNN</sequence>
<keyword evidence="2" id="KW-0863">Zinc-finger</keyword>
<dbReference type="Pfam" id="PF06170">
    <property type="entry name" value="DUF983"/>
    <property type="match status" value="1"/>
</dbReference>
<keyword evidence="2" id="KW-0479">Metal-binding</keyword>
<feature type="transmembrane region" description="Helical" evidence="1">
    <location>
        <begin position="75"/>
        <end position="93"/>
    </location>
</feature>
<keyword evidence="1" id="KW-0812">Transmembrane</keyword>
<accession>A0A3B0S2P3</accession>
<keyword evidence="1" id="KW-0472">Membrane</keyword>
<evidence type="ECO:0000256" key="1">
    <source>
        <dbReference type="SAM" id="Phobius"/>
    </source>
</evidence>
<evidence type="ECO:0000313" key="2">
    <source>
        <dbReference type="EMBL" id="VAV98549.1"/>
    </source>
</evidence>
<gene>
    <name evidence="2" type="ORF">MNBD_ALPHA08-620</name>
</gene>
<keyword evidence="1" id="KW-1133">Transmembrane helix</keyword>
<dbReference type="GO" id="GO:0008270">
    <property type="term" value="F:zinc ion binding"/>
    <property type="evidence" value="ECO:0007669"/>
    <property type="project" value="UniProtKB-KW"/>
</dbReference>
<dbReference type="EMBL" id="UOEC01000153">
    <property type="protein sequence ID" value="VAV98549.1"/>
    <property type="molecule type" value="Genomic_DNA"/>
</dbReference>
<dbReference type="AlphaFoldDB" id="A0A3B0S2P3"/>
<organism evidence="2">
    <name type="scientific">hydrothermal vent metagenome</name>
    <dbReference type="NCBI Taxonomy" id="652676"/>
    <lineage>
        <taxon>unclassified sequences</taxon>
        <taxon>metagenomes</taxon>
        <taxon>ecological metagenomes</taxon>
    </lineage>
</organism>
<feature type="transmembrane region" description="Helical" evidence="1">
    <location>
        <begin position="100"/>
        <end position="119"/>
    </location>
</feature>
<proteinExistence type="predicted"/>
<name>A0A3B0S2P3_9ZZZZ</name>
<dbReference type="InterPro" id="IPR009325">
    <property type="entry name" value="DUF983"/>
</dbReference>